<dbReference type="GO" id="GO:0003755">
    <property type="term" value="F:peptidyl-prolyl cis-trans isomerase activity"/>
    <property type="evidence" value="ECO:0007669"/>
    <property type="project" value="UniProtKB-UniRule"/>
</dbReference>
<dbReference type="EMBL" id="QVME01000006">
    <property type="protein sequence ID" value="RGE67054.1"/>
    <property type="molecule type" value="Genomic_DNA"/>
</dbReference>
<comment type="function">
    <text evidence="1 5">PPIases accelerate the folding of proteins. It catalyzes the cis-trans isomerization of proline imidic peptide bonds in oligopeptides.</text>
</comment>
<proteinExistence type="inferred from homology"/>
<comment type="similarity">
    <text evidence="2 5">Belongs to the cyclophilin-type PPIase family.</text>
</comment>
<dbReference type="AlphaFoldDB" id="A0A1Y4EAR0"/>
<evidence type="ECO:0000259" key="6">
    <source>
        <dbReference type="PROSITE" id="PS50072"/>
    </source>
</evidence>
<evidence type="ECO:0000256" key="4">
    <source>
        <dbReference type="ARBA" id="ARBA00023235"/>
    </source>
</evidence>
<feature type="domain" description="PPIase cyclophilin-type" evidence="6">
    <location>
        <begin position="19"/>
        <end position="201"/>
    </location>
</feature>
<evidence type="ECO:0000256" key="1">
    <source>
        <dbReference type="ARBA" id="ARBA00002388"/>
    </source>
</evidence>
<dbReference type="Gene3D" id="2.40.100.10">
    <property type="entry name" value="Cyclophilin-like"/>
    <property type="match status" value="1"/>
</dbReference>
<dbReference type="PIRSF" id="PIRSF001467">
    <property type="entry name" value="Peptidylpro_ismrse"/>
    <property type="match status" value="1"/>
</dbReference>
<comment type="catalytic activity">
    <reaction evidence="5">
        <text>[protein]-peptidylproline (omega=180) = [protein]-peptidylproline (omega=0)</text>
        <dbReference type="Rhea" id="RHEA:16237"/>
        <dbReference type="Rhea" id="RHEA-COMP:10747"/>
        <dbReference type="Rhea" id="RHEA-COMP:10748"/>
        <dbReference type="ChEBI" id="CHEBI:83833"/>
        <dbReference type="ChEBI" id="CHEBI:83834"/>
        <dbReference type="EC" id="5.2.1.8"/>
    </reaction>
</comment>
<dbReference type="PROSITE" id="PS50072">
    <property type="entry name" value="CSA_PPIASE_2"/>
    <property type="match status" value="1"/>
</dbReference>
<sequence>MQIDESAISLKQFETPAAGSKIATIKTSLGDIKIALYPDEAPKAVENFIALAEKGYYNGLKFYEVVPGVRVTTGDPNNDGTGGDSNAGGVFSDEYSLNLWHFNGAVAMDNGGAPNQNTSRFFIVQNSEITTELADEMLDGGFPESVVQKYLDVGGVPNYDFRDTVFGQVIEGMDVVEKIAAVERDGENKPKEDIAITSVEISEM</sequence>
<reference evidence="8 10" key="3">
    <citation type="submission" date="2018-08" db="EMBL/GenBank/DDBJ databases">
        <title>A genome reference for cultivated species of the human gut microbiota.</title>
        <authorList>
            <person name="Zou Y."/>
            <person name="Xue W."/>
            <person name="Luo G."/>
        </authorList>
    </citation>
    <scope>NUCLEOTIDE SEQUENCE [LARGE SCALE GENOMIC DNA]</scope>
    <source>
        <strain evidence="8 10">TF05-12AC</strain>
    </source>
</reference>
<dbReference type="EMBL" id="NFKP01000034">
    <property type="protein sequence ID" value="OUP67428.1"/>
    <property type="molecule type" value="Genomic_DNA"/>
</dbReference>
<reference evidence="9" key="1">
    <citation type="submission" date="2017-04" db="EMBL/GenBank/DDBJ databases">
        <title>Function of individual gut microbiota members based on whole genome sequencing of pure cultures obtained from chicken caecum.</title>
        <authorList>
            <person name="Medvecky M."/>
            <person name="Cejkova D."/>
            <person name="Polansky O."/>
            <person name="Karasova D."/>
            <person name="Kubasova T."/>
            <person name="Cizek A."/>
            <person name="Rychlik I."/>
        </authorList>
    </citation>
    <scope>NUCLEOTIDE SEQUENCE [LARGE SCALE GENOMIC DNA]</scope>
    <source>
        <strain evidence="9">An175</strain>
    </source>
</reference>
<dbReference type="InterPro" id="IPR002130">
    <property type="entry name" value="Cyclophilin-type_PPIase_dom"/>
</dbReference>
<name>A0A1Y4EAR0_9FIRM</name>
<dbReference type="CDD" id="cd00317">
    <property type="entry name" value="cyclophilin"/>
    <property type="match status" value="1"/>
</dbReference>
<dbReference type="SUPFAM" id="SSF50891">
    <property type="entry name" value="Cyclophilin-like"/>
    <property type="match status" value="1"/>
</dbReference>
<keyword evidence="3 5" id="KW-0697">Rotamase</keyword>
<evidence type="ECO:0000313" key="8">
    <source>
        <dbReference type="EMBL" id="RGE67054.1"/>
    </source>
</evidence>
<evidence type="ECO:0000256" key="3">
    <source>
        <dbReference type="ARBA" id="ARBA00023110"/>
    </source>
</evidence>
<comment type="caution">
    <text evidence="7">The sequence shown here is derived from an EMBL/GenBank/DDBJ whole genome shotgun (WGS) entry which is preliminary data.</text>
</comment>
<protein>
    <recommendedName>
        <fullName evidence="5">Peptidyl-prolyl cis-trans isomerase</fullName>
        <shortName evidence="5">PPIase</shortName>
        <ecNumber evidence="5">5.2.1.8</ecNumber>
    </recommendedName>
</protein>
<accession>A0A1Y4EAR0</accession>
<dbReference type="PANTHER" id="PTHR45625:SF4">
    <property type="entry name" value="PEPTIDYLPROLYL ISOMERASE DOMAIN AND WD REPEAT-CONTAINING PROTEIN 1"/>
    <property type="match status" value="1"/>
</dbReference>
<organism evidence="7 9">
    <name type="scientific">Anaerotruncus colihominis</name>
    <dbReference type="NCBI Taxonomy" id="169435"/>
    <lineage>
        <taxon>Bacteria</taxon>
        <taxon>Bacillati</taxon>
        <taxon>Bacillota</taxon>
        <taxon>Clostridia</taxon>
        <taxon>Eubacteriales</taxon>
        <taxon>Oscillospiraceae</taxon>
        <taxon>Anaerotruncus</taxon>
    </lineage>
</organism>
<dbReference type="PRINTS" id="PR00153">
    <property type="entry name" value="CSAPPISMRASE"/>
</dbReference>
<dbReference type="PANTHER" id="PTHR45625">
    <property type="entry name" value="PEPTIDYL-PROLYL CIS-TRANS ISOMERASE-RELATED"/>
    <property type="match status" value="1"/>
</dbReference>
<keyword evidence="4 5" id="KW-0413">Isomerase</keyword>
<dbReference type="Proteomes" id="UP000260828">
    <property type="component" value="Unassembled WGS sequence"/>
</dbReference>
<evidence type="ECO:0000313" key="9">
    <source>
        <dbReference type="Proteomes" id="UP000196386"/>
    </source>
</evidence>
<gene>
    <name evidence="7" type="ORF">B5F11_18390</name>
    <name evidence="8" type="ORF">DXC40_11790</name>
</gene>
<evidence type="ECO:0000313" key="10">
    <source>
        <dbReference type="Proteomes" id="UP000260828"/>
    </source>
</evidence>
<dbReference type="Proteomes" id="UP000196386">
    <property type="component" value="Unassembled WGS sequence"/>
</dbReference>
<dbReference type="EC" id="5.2.1.8" evidence="5"/>
<evidence type="ECO:0000256" key="2">
    <source>
        <dbReference type="ARBA" id="ARBA00007365"/>
    </source>
</evidence>
<evidence type="ECO:0000256" key="5">
    <source>
        <dbReference type="RuleBase" id="RU363019"/>
    </source>
</evidence>
<dbReference type="InterPro" id="IPR024936">
    <property type="entry name" value="Cyclophilin-type_PPIase"/>
</dbReference>
<evidence type="ECO:0000313" key="7">
    <source>
        <dbReference type="EMBL" id="OUP67428.1"/>
    </source>
</evidence>
<dbReference type="Pfam" id="PF00160">
    <property type="entry name" value="Pro_isomerase"/>
    <property type="match status" value="1"/>
</dbReference>
<dbReference type="InterPro" id="IPR044666">
    <property type="entry name" value="Cyclophilin_A-like"/>
</dbReference>
<reference evidence="7" key="2">
    <citation type="journal article" date="2018" name="BMC Genomics">
        <title>Whole genome sequencing and function prediction of 133 gut anaerobes isolated from chicken caecum in pure cultures.</title>
        <authorList>
            <person name="Medvecky M."/>
            <person name="Cejkova D."/>
            <person name="Polansky O."/>
            <person name="Karasova D."/>
            <person name="Kubasova T."/>
            <person name="Cizek A."/>
            <person name="Rychlik I."/>
        </authorList>
    </citation>
    <scope>NUCLEOTIDE SEQUENCE</scope>
    <source>
        <strain evidence="7">An175</strain>
    </source>
</reference>
<dbReference type="InterPro" id="IPR029000">
    <property type="entry name" value="Cyclophilin-like_dom_sf"/>
</dbReference>
<dbReference type="OrthoDB" id="9807797at2"/>